<keyword evidence="3" id="KW-1185">Reference proteome</keyword>
<dbReference type="EMBL" id="LRBV02000008">
    <property type="status" value="NOT_ANNOTATED_CDS"/>
    <property type="molecule type" value="Genomic_DNA"/>
</dbReference>
<dbReference type="AlphaFoldDB" id="A0A7N2MCL7"/>
<evidence type="ECO:0000313" key="3">
    <source>
        <dbReference type="Proteomes" id="UP000594261"/>
    </source>
</evidence>
<reference evidence="2" key="2">
    <citation type="submission" date="2021-01" db="UniProtKB">
        <authorList>
            <consortium name="EnsemblPlants"/>
        </authorList>
    </citation>
    <scope>IDENTIFICATION</scope>
</reference>
<reference evidence="2 3" key="1">
    <citation type="journal article" date="2016" name="G3 (Bethesda)">
        <title>First Draft Assembly and Annotation of the Genome of a California Endemic Oak Quercus lobata Nee (Fagaceae).</title>
        <authorList>
            <person name="Sork V.L."/>
            <person name="Fitz-Gibbon S.T."/>
            <person name="Puiu D."/>
            <person name="Crepeau M."/>
            <person name="Gugger P.F."/>
            <person name="Sherman R."/>
            <person name="Stevens K."/>
            <person name="Langley C.H."/>
            <person name="Pellegrini M."/>
            <person name="Salzberg S.L."/>
        </authorList>
    </citation>
    <scope>NUCLEOTIDE SEQUENCE [LARGE SCALE GENOMIC DNA]</scope>
    <source>
        <strain evidence="2 3">cv. SW786</strain>
    </source>
</reference>
<evidence type="ECO:0008006" key="4">
    <source>
        <dbReference type="Google" id="ProtNLM"/>
    </source>
</evidence>
<evidence type="ECO:0000256" key="1">
    <source>
        <dbReference type="SAM" id="MobiDB-lite"/>
    </source>
</evidence>
<dbReference type="PANTHER" id="PTHR34126">
    <property type="entry name" value="PEROXISOME BIOGENESIS PROTEIN 22"/>
    <property type="match status" value="1"/>
</dbReference>
<protein>
    <recommendedName>
        <fullName evidence="4">Peroxisome biogenesis protein 22</fullName>
    </recommendedName>
</protein>
<organism evidence="2 3">
    <name type="scientific">Quercus lobata</name>
    <name type="common">Valley oak</name>
    <dbReference type="NCBI Taxonomy" id="97700"/>
    <lineage>
        <taxon>Eukaryota</taxon>
        <taxon>Viridiplantae</taxon>
        <taxon>Streptophyta</taxon>
        <taxon>Embryophyta</taxon>
        <taxon>Tracheophyta</taxon>
        <taxon>Spermatophyta</taxon>
        <taxon>Magnoliopsida</taxon>
        <taxon>eudicotyledons</taxon>
        <taxon>Gunneridae</taxon>
        <taxon>Pentapetalae</taxon>
        <taxon>rosids</taxon>
        <taxon>fabids</taxon>
        <taxon>Fagales</taxon>
        <taxon>Fagaceae</taxon>
        <taxon>Quercus</taxon>
    </lineage>
</organism>
<dbReference type="FunCoup" id="A0A7N2MCL7">
    <property type="interactions" value="2349"/>
</dbReference>
<dbReference type="PANTHER" id="PTHR34126:SF1">
    <property type="entry name" value="PEROXISOME BIOGENESIS PROTEIN 22"/>
    <property type="match status" value="1"/>
</dbReference>
<feature type="region of interest" description="Disordered" evidence="1">
    <location>
        <begin position="62"/>
        <end position="97"/>
    </location>
</feature>
<feature type="compositionally biased region" description="Polar residues" evidence="1">
    <location>
        <begin position="85"/>
        <end position="97"/>
    </location>
</feature>
<name>A0A7N2MCL7_QUELO</name>
<dbReference type="GO" id="GO:0007031">
    <property type="term" value="P:peroxisome organization"/>
    <property type="evidence" value="ECO:0007669"/>
    <property type="project" value="InterPro"/>
</dbReference>
<evidence type="ECO:0000313" key="2">
    <source>
        <dbReference type="EnsemblPlants" id="QL08p033836:mrna"/>
    </source>
</evidence>
<dbReference type="InterPro" id="IPR037485">
    <property type="entry name" value="PEX22"/>
</dbReference>
<sequence>MADSSKEELVQLIKRFGTYLTVKISNHLPISLQRLDSRSVGAVAGLAFAIVFTWRLLRSPSLPPRRQPKRQAGTPSSSSVSTHSNATLVPSGSSSSLEDSRAQNVVDEFFQPVKPTLGQIVRQKLSEGRKVTCRLVGVILEESSPEDLQKQATVRSAVLEVLLEITKFCDLYLMERVLDDESEKKVLMALEDAGVFTSGGLVKDKTGAPPLAFQCHLWGFFSTVVITQSCPVLICLNDLVSMSNNINPPIAQGSIGIERLLPLYQEDLQVLLLVEEMVRQSGWWFPNQRGYFPSQLILETWKSFFNSAPFIVIALSILLAKRTLVFLYKSLEQQWLEVLFCNTENGRSSFVRQLEPDWHIDTNPEIISQLARFIKYQLHISAIRPERTAPNVFSAPTLEQFFGCV</sequence>
<dbReference type="Proteomes" id="UP000594261">
    <property type="component" value="Chromosome 8"/>
</dbReference>
<proteinExistence type="predicted"/>
<dbReference type="Pfam" id="PF22978">
    <property type="entry name" value="HAD_Pex22"/>
    <property type="match status" value="2"/>
</dbReference>
<dbReference type="EnsemblPlants" id="QL08p033836:mrna">
    <property type="protein sequence ID" value="QL08p033836:mrna"/>
    <property type="gene ID" value="QL08p033836"/>
</dbReference>
<dbReference type="InParanoid" id="A0A7N2MCL7"/>
<dbReference type="Gramene" id="QL08p033836:mrna">
    <property type="protein sequence ID" value="QL08p033836:mrna"/>
    <property type="gene ID" value="QL08p033836"/>
</dbReference>
<dbReference type="OMA" id="TAPNVFC"/>
<accession>A0A7N2MCL7</accession>